<evidence type="ECO:0000256" key="3">
    <source>
        <dbReference type="ARBA" id="ARBA00009406"/>
    </source>
</evidence>
<dbReference type="InterPro" id="IPR015168">
    <property type="entry name" value="SsuA/THI5"/>
</dbReference>
<gene>
    <name evidence="13" type="ORF">OMM_05006</name>
</gene>
<comment type="catalytic activity">
    <reaction evidence="11">
        <text>N(6)-(pyridoxal phosphate)-L-lysyl-[4-amino-5-hydroxymethyl-2-methylpyrimidine phosphate synthase] + L-histidyl-[4-amino-5-hydroxymethyl-2-methylpyrimidine phosphate synthase] + 2 Fe(3+) + 4 H2O = L-lysyl-[4-amino-5-hydroxymethyl-2-methylpyrimidine phosphate synthase] + (2S)-2-amino-5-hydroxy-4-oxopentanoyl-[4-amino-5-hydroxymethyl-2-methylpyrimidine phosphate synthase] + 4-amino-2-methyl-5-(phosphooxymethyl)pyrimidine + 3-oxopropanoate + 2 Fe(2+) + 2 H(+)</text>
        <dbReference type="Rhea" id="RHEA:65756"/>
        <dbReference type="Rhea" id="RHEA-COMP:16892"/>
        <dbReference type="Rhea" id="RHEA-COMP:16893"/>
        <dbReference type="Rhea" id="RHEA-COMP:16894"/>
        <dbReference type="Rhea" id="RHEA-COMP:16895"/>
        <dbReference type="ChEBI" id="CHEBI:15377"/>
        <dbReference type="ChEBI" id="CHEBI:15378"/>
        <dbReference type="ChEBI" id="CHEBI:29033"/>
        <dbReference type="ChEBI" id="CHEBI:29034"/>
        <dbReference type="ChEBI" id="CHEBI:29969"/>
        <dbReference type="ChEBI" id="CHEBI:29979"/>
        <dbReference type="ChEBI" id="CHEBI:33190"/>
        <dbReference type="ChEBI" id="CHEBI:58354"/>
        <dbReference type="ChEBI" id="CHEBI:143915"/>
        <dbReference type="ChEBI" id="CHEBI:157692"/>
    </reaction>
    <physiologicalReaction direction="left-to-right" evidence="11">
        <dbReference type="Rhea" id="RHEA:65757"/>
    </physiologicalReaction>
</comment>
<keyword evidence="8" id="KW-0784">Thiamine biosynthesis</keyword>
<evidence type="ECO:0000256" key="7">
    <source>
        <dbReference type="ARBA" id="ARBA00022898"/>
    </source>
</evidence>
<dbReference type="InterPro" id="IPR027939">
    <property type="entry name" value="NMT1/THI5"/>
</dbReference>
<evidence type="ECO:0000256" key="1">
    <source>
        <dbReference type="ARBA" id="ARBA00003469"/>
    </source>
</evidence>
<dbReference type="PANTHER" id="PTHR31528:SF1">
    <property type="entry name" value="4-AMINO-5-HYDROXYMETHYL-2-METHYLPYRIMIDINE PHOSPHATE SYNTHASE THI11-RELATED"/>
    <property type="match status" value="1"/>
</dbReference>
<evidence type="ECO:0000256" key="5">
    <source>
        <dbReference type="ARBA" id="ARBA00022679"/>
    </source>
</evidence>
<keyword evidence="9" id="KW-0408">Iron</keyword>
<dbReference type="AlphaFoldDB" id="A0A1V1NYQ6"/>
<comment type="caution">
    <text evidence="13">The sequence shown here is derived from an EMBL/GenBank/DDBJ whole genome shotgun (WGS) entry which is preliminary data.</text>
</comment>
<dbReference type="Gene3D" id="3.40.190.10">
    <property type="entry name" value="Periplasmic binding protein-like II"/>
    <property type="match status" value="2"/>
</dbReference>
<dbReference type="GO" id="GO:0009228">
    <property type="term" value="P:thiamine biosynthetic process"/>
    <property type="evidence" value="ECO:0007669"/>
    <property type="project" value="UniProtKB-KW"/>
</dbReference>
<evidence type="ECO:0000256" key="6">
    <source>
        <dbReference type="ARBA" id="ARBA00022723"/>
    </source>
</evidence>
<keyword evidence="5" id="KW-0808">Transferase</keyword>
<evidence type="ECO:0000256" key="2">
    <source>
        <dbReference type="ARBA" id="ARBA00004948"/>
    </source>
</evidence>
<evidence type="ECO:0000256" key="11">
    <source>
        <dbReference type="ARBA" id="ARBA00048179"/>
    </source>
</evidence>
<protein>
    <recommendedName>
        <fullName evidence="10">Thiamine pyrimidine synthase</fullName>
    </recommendedName>
</protein>
<name>A0A1V1NYQ6_9BACT</name>
<reference evidence="14" key="1">
    <citation type="submission" date="2012-11" db="EMBL/GenBank/DDBJ databases">
        <authorList>
            <person name="Lucero-Rivera Y.E."/>
            <person name="Tovar-Ramirez D."/>
        </authorList>
    </citation>
    <scope>NUCLEOTIDE SEQUENCE [LARGE SCALE GENOMIC DNA]</scope>
    <source>
        <strain evidence="14">Araruama</strain>
    </source>
</reference>
<organism evidence="13 14">
    <name type="scientific">Candidatus Magnetoglobus multicellularis str. Araruama</name>
    <dbReference type="NCBI Taxonomy" id="890399"/>
    <lineage>
        <taxon>Bacteria</taxon>
        <taxon>Pseudomonadati</taxon>
        <taxon>Thermodesulfobacteriota</taxon>
        <taxon>Desulfobacteria</taxon>
        <taxon>Desulfobacterales</taxon>
        <taxon>Desulfobacteraceae</taxon>
        <taxon>Candidatus Magnetoglobus</taxon>
    </lineage>
</organism>
<comment type="pathway">
    <text evidence="2">Cofactor biosynthesis; thiamine diphosphate biosynthesis.</text>
</comment>
<evidence type="ECO:0000256" key="9">
    <source>
        <dbReference type="ARBA" id="ARBA00023004"/>
    </source>
</evidence>
<accession>A0A1V1NYQ6</accession>
<dbReference type="SUPFAM" id="SSF53850">
    <property type="entry name" value="Periplasmic binding protein-like II"/>
    <property type="match status" value="1"/>
</dbReference>
<dbReference type="PANTHER" id="PTHR31528">
    <property type="entry name" value="4-AMINO-5-HYDROXYMETHYL-2-METHYLPYRIMIDINE PHOSPHATE SYNTHASE THI11-RELATED"/>
    <property type="match status" value="1"/>
</dbReference>
<feature type="domain" description="SsuA/THI5-like" evidence="12">
    <location>
        <begin position="2"/>
        <end position="175"/>
    </location>
</feature>
<evidence type="ECO:0000313" key="13">
    <source>
        <dbReference type="EMBL" id="ETR67694.1"/>
    </source>
</evidence>
<dbReference type="Proteomes" id="UP000189670">
    <property type="component" value="Unassembled WGS sequence"/>
</dbReference>
<sequence>MGRAQFGVATGDQVIRALEKGSPLCVLAQLFQKSPMCWMYKKDKINIQSLQDLKGKTIGITFGNEDETMMHAILQKAGLKSNDVNFYSVRYDYTPFYTGKVDLWPVYRNSNGVFIQEKLKSANVAIAFFSPHEYGIQFVGNSIVTSQNLATQNPELIQKFGKAILKGWQSALAHQNLKQTVDIIQTFDEATDRELIEKQLIISRLLMQTASKPLGYIDQSAWQQTEQFLLKQKIIQKPVLNQTAIFFSGGQQ</sequence>
<evidence type="ECO:0000256" key="4">
    <source>
        <dbReference type="ARBA" id="ARBA00011738"/>
    </source>
</evidence>
<keyword evidence="6" id="KW-0479">Metal-binding</keyword>
<comment type="function">
    <text evidence="1">Responsible for the formation of the pyrimidine heterocycle in the thiamine biosynthesis pathway. Catalyzes the formation of hydroxymethylpyrimidine phosphate (HMP-P) from histidine and pyridoxal phosphate (PLP). The protein uses PLP and the active site histidine to form HMP-P, generating an inactive enzyme. The enzyme can only undergo a single turnover, which suggests it is a suicide enzyme.</text>
</comment>
<comment type="subunit">
    <text evidence="4">Homodimer.</text>
</comment>
<dbReference type="GO" id="GO:0046872">
    <property type="term" value="F:metal ion binding"/>
    <property type="evidence" value="ECO:0007669"/>
    <property type="project" value="UniProtKB-KW"/>
</dbReference>
<evidence type="ECO:0000256" key="8">
    <source>
        <dbReference type="ARBA" id="ARBA00022977"/>
    </source>
</evidence>
<dbReference type="GO" id="GO:0016740">
    <property type="term" value="F:transferase activity"/>
    <property type="evidence" value="ECO:0007669"/>
    <property type="project" value="UniProtKB-KW"/>
</dbReference>
<dbReference type="EMBL" id="ATBP01001257">
    <property type="protein sequence ID" value="ETR67694.1"/>
    <property type="molecule type" value="Genomic_DNA"/>
</dbReference>
<evidence type="ECO:0000259" key="12">
    <source>
        <dbReference type="Pfam" id="PF09084"/>
    </source>
</evidence>
<proteinExistence type="inferred from homology"/>
<dbReference type="Pfam" id="PF09084">
    <property type="entry name" value="NMT1"/>
    <property type="match status" value="1"/>
</dbReference>
<evidence type="ECO:0000256" key="10">
    <source>
        <dbReference type="ARBA" id="ARBA00033171"/>
    </source>
</evidence>
<comment type="similarity">
    <text evidence="3">Belongs to the NMT1/THI5 family.</text>
</comment>
<keyword evidence="7" id="KW-0663">Pyridoxal phosphate</keyword>
<evidence type="ECO:0000313" key="14">
    <source>
        <dbReference type="Proteomes" id="UP000189670"/>
    </source>
</evidence>